<dbReference type="Proteomes" id="UP000264006">
    <property type="component" value="Chromosome"/>
</dbReference>
<dbReference type="InterPro" id="IPR000960">
    <property type="entry name" value="Flavin_mOase"/>
</dbReference>
<dbReference type="InterPro" id="IPR050982">
    <property type="entry name" value="Auxin_biosynth/cation_transpt"/>
</dbReference>
<proteinExistence type="predicted"/>
<gene>
    <name evidence="3" type="ORF">DVS28_a0302</name>
</gene>
<dbReference type="SUPFAM" id="SSF51905">
    <property type="entry name" value="FAD/NAD(P)-binding domain"/>
    <property type="match status" value="2"/>
</dbReference>
<dbReference type="PANTHER" id="PTHR43539">
    <property type="entry name" value="FLAVIN-BINDING MONOOXYGENASE-LIKE PROTEIN (AFU_ORTHOLOGUE AFUA_4G09220)"/>
    <property type="match status" value="1"/>
</dbReference>
<dbReference type="GO" id="GO:0004497">
    <property type="term" value="F:monooxygenase activity"/>
    <property type="evidence" value="ECO:0007669"/>
    <property type="project" value="UniProtKB-KW"/>
</dbReference>
<dbReference type="PRINTS" id="PR00370">
    <property type="entry name" value="FMOXYGENASE"/>
</dbReference>
<dbReference type="GO" id="GO:0050661">
    <property type="term" value="F:NADP binding"/>
    <property type="evidence" value="ECO:0007669"/>
    <property type="project" value="InterPro"/>
</dbReference>
<evidence type="ECO:0000313" key="4">
    <source>
        <dbReference type="Proteomes" id="UP000264006"/>
    </source>
</evidence>
<reference evidence="3 4" key="1">
    <citation type="submission" date="2018-09" db="EMBL/GenBank/DDBJ databases">
        <title>Complete genome sequence of Euzebya sp. DY32-46 isolated from seawater of Pacific Ocean.</title>
        <authorList>
            <person name="Xu L."/>
            <person name="Wu Y.-H."/>
            <person name="Xu X.-W."/>
        </authorList>
    </citation>
    <scope>NUCLEOTIDE SEQUENCE [LARGE SCALE GENOMIC DNA]</scope>
    <source>
        <strain evidence="3 4">DY32-46</strain>
    </source>
</reference>
<dbReference type="PANTHER" id="PTHR43539:SF78">
    <property type="entry name" value="FLAVIN-CONTAINING MONOOXYGENASE"/>
    <property type="match status" value="1"/>
</dbReference>
<dbReference type="Gene3D" id="3.50.50.60">
    <property type="entry name" value="FAD/NAD(P)-binding domain"/>
    <property type="match status" value="1"/>
</dbReference>
<organism evidence="3 4">
    <name type="scientific">Euzebya pacifica</name>
    <dbReference type="NCBI Taxonomy" id="1608957"/>
    <lineage>
        <taxon>Bacteria</taxon>
        <taxon>Bacillati</taxon>
        <taxon>Actinomycetota</taxon>
        <taxon>Nitriliruptoria</taxon>
        <taxon>Euzebyales</taxon>
    </lineage>
</organism>
<evidence type="ECO:0000256" key="2">
    <source>
        <dbReference type="SAM" id="MobiDB-lite"/>
    </source>
</evidence>
<dbReference type="GO" id="GO:0050660">
    <property type="term" value="F:flavin adenine dinucleotide binding"/>
    <property type="evidence" value="ECO:0007669"/>
    <property type="project" value="InterPro"/>
</dbReference>
<sequence length="435" mass="47279">MVRINHRWVGRNGQGRRCGGVVSRRSIRSSGAVPEGHRSSDLGEEPTMTTSTSNDDRLVDEGYVETIVIGAGQAGLSMGYHLQRLVRPFLILDDRARVGDAWRQRWDSLRLFTPAKYDALDGMAFPAEPWHFPTKDEMADYLAAYAERFALPIRHGVRVERVSRTGDRFLVESGTGRWTADNVVVAMAGFQQPHIPGVADDLDPSVVQLHSSAYRAPGQVGEGDVLVVGAGNSGAEIAMDLARADARVGRTGRRVLLAGRATGKIPFRIEGWFGRLVGVRTVLRGIFSHVLTVRTPIGRRARPKILSSGGPLIRLKPREIASAGIERVSRVEGVRDGMPVLADGQRVEVSSVVWGTGYAHNFPWIDLPVHGELEPRHRSGVAEDEPGLYFLGLLFLDSMASEMIHGVGRDAARLAGHLDSRMAGQGAGLRAVSAA</sequence>
<dbReference type="EMBL" id="CP031165">
    <property type="protein sequence ID" value="AXV05009.1"/>
    <property type="molecule type" value="Genomic_DNA"/>
</dbReference>
<keyword evidence="3" id="KW-0503">Monooxygenase</keyword>
<feature type="region of interest" description="Disordered" evidence="2">
    <location>
        <begin position="13"/>
        <end position="55"/>
    </location>
</feature>
<name>A0A346XS12_9ACTN</name>
<dbReference type="KEGG" id="euz:DVS28_a0302"/>
<dbReference type="InterPro" id="IPR036188">
    <property type="entry name" value="FAD/NAD-bd_sf"/>
</dbReference>
<keyword evidence="1" id="KW-0560">Oxidoreductase</keyword>
<feature type="compositionally biased region" description="Low complexity" evidence="2">
    <location>
        <begin position="19"/>
        <end position="31"/>
    </location>
</feature>
<dbReference type="AlphaFoldDB" id="A0A346XS12"/>
<protein>
    <submittedName>
        <fullName evidence="3">Monooxygenase, putative</fullName>
    </submittedName>
</protein>
<dbReference type="Pfam" id="PF13738">
    <property type="entry name" value="Pyr_redox_3"/>
    <property type="match status" value="1"/>
</dbReference>
<accession>A0A346XS12</accession>
<evidence type="ECO:0000256" key="1">
    <source>
        <dbReference type="ARBA" id="ARBA00023002"/>
    </source>
</evidence>
<keyword evidence="4" id="KW-1185">Reference proteome</keyword>
<evidence type="ECO:0000313" key="3">
    <source>
        <dbReference type="EMBL" id="AXV05009.1"/>
    </source>
</evidence>